<evidence type="ECO:0000256" key="1">
    <source>
        <dbReference type="ARBA" id="ARBA00004370"/>
    </source>
</evidence>
<dbReference type="EnsemblMetazoa" id="XM_038216381.1">
    <property type="protein sequence ID" value="XP_038072309.1"/>
    <property type="gene ID" value="LOC119740905"/>
</dbReference>
<feature type="domain" description="Amino acid transporter transmembrane" evidence="7">
    <location>
        <begin position="41"/>
        <end position="427"/>
    </location>
</feature>
<dbReference type="AlphaFoldDB" id="A0A914B8J9"/>
<dbReference type="GO" id="GO:0016020">
    <property type="term" value="C:membrane"/>
    <property type="evidence" value="ECO:0007669"/>
    <property type="project" value="UniProtKB-SubCell"/>
</dbReference>
<feature type="transmembrane region" description="Helical" evidence="6">
    <location>
        <begin position="128"/>
        <end position="149"/>
    </location>
</feature>
<dbReference type="OrthoDB" id="655540at2759"/>
<protein>
    <recommendedName>
        <fullName evidence="7">Amino acid transporter transmembrane domain-containing protein</fullName>
    </recommendedName>
</protein>
<proteinExistence type="predicted"/>
<dbReference type="InterPro" id="IPR013057">
    <property type="entry name" value="AA_transpt_TM"/>
</dbReference>
<keyword evidence="4 6" id="KW-1133">Transmembrane helix</keyword>
<evidence type="ECO:0000256" key="2">
    <source>
        <dbReference type="ARBA" id="ARBA00022448"/>
    </source>
</evidence>
<feature type="transmembrane region" description="Helical" evidence="6">
    <location>
        <begin position="161"/>
        <end position="179"/>
    </location>
</feature>
<feature type="transmembrane region" description="Helical" evidence="6">
    <location>
        <begin position="380"/>
        <end position="401"/>
    </location>
</feature>
<feature type="transmembrane region" description="Helical" evidence="6">
    <location>
        <begin position="44"/>
        <end position="68"/>
    </location>
</feature>
<dbReference type="GeneID" id="119740905"/>
<evidence type="ECO:0000256" key="5">
    <source>
        <dbReference type="ARBA" id="ARBA00023136"/>
    </source>
</evidence>
<dbReference type="EnsemblMetazoa" id="XM_038216380.1">
    <property type="protein sequence ID" value="XP_038072308.1"/>
    <property type="gene ID" value="LOC119740905"/>
</dbReference>
<dbReference type="Pfam" id="PF01490">
    <property type="entry name" value="Aa_trans"/>
    <property type="match status" value="1"/>
</dbReference>
<evidence type="ECO:0000256" key="6">
    <source>
        <dbReference type="SAM" id="Phobius"/>
    </source>
</evidence>
<feature type="transmembrane region" description="Helical" evidence="6">
    <location>
        <begin position="75"/>
        <end position="93"/>
    </location>
</feature>
<organism evidence="8 9">
    <name type="scientific">Patiria miniata</name>
    <name type="common">Bat star</name>
    <name type="synonym">Asterina miniata</name>
    <dbReference type="NCBI Taxonomy" id="46514"/>
    <lineage>
        <taxon>Eukaryota</taxon>
        <taxon>Metazoa</taxon>
        <taxon>Echinodermata</taxon>
        <taxon>Eleutherozoa</taxon>
        <taxon>Asterozoa</taxon>
        <taxon>Asteroidea</taxon>
        <taxon>Valvatacea</taxon>
        <taxon>Valvatida</taxon>
        <taxon>Asterinidae</taxon>
        <taxon>Patiria</taxon>
    </lineage>
</organism>
<dbReference type="PANTHER" id="PTHR48017">
    <property type="entry name" value="OS05G0424000 PROTEIN-RELATED"/>
    <property type="match status" value="1"/>
</dbReference>
<keyword evidence="5 6" id="KW-0472">Membrane</keyword>
<accession>A0A914B8J9</accession>
<feature type="transmembrane region" description="Helical" evidence="6">
    <location>
        <begin position="413"/>
        <end position="436"/>
    </location>
</feature>
<feature type="transmembrane region" description="Helical" evidence="6">
    <location>
        <begin position="311"/>
        <end position="333"/>
    </location>
</feature>
<keyword evidence="9" id="KW-1185">Reference proteome</keyword>
<evidence type="ECO:0000313" key="8">
    <source>
        <dbReference type="EnsemblMetazoa" id="XP_038072309.1"/>
    </source>
</evidence>
<comment type="subcellular location">
    <subcellularLocation>
        <location evidence="1">Membrane</location>
    </subcellularLocation>
</comment>
<dbReference type="RefSeq" id="XP_038072308.1">
    <property type="nucleotide sequence ID" value="XM_038216380.1"/>
</dbReference>
<dbReference type="RefSeq" id="XP_038072309.1">
    <property type="nucleotide sequence ID" value="XM_038216381.1"/>
</dbReference>
<dbReference type="Proteomes" id="UP000887568">
    <property type="component" value="Unplaced"/>
</dbReference>
<evidence type="ECO:0000256" key="4">
    <source>
        <dbReference type="ARBA" id="ARBA00022989"/>
    </source>
</evidence>
<evidence type="ECO:0000259" key="7">
    <source>
        <dbReference type="Pfam" id="PF01490"/>
    </source>
</evidence>
<feature type="transmembrane region" description="Helical" evidence="6">
    <location>
        <begin position="267"/>
        <end position="291"/>
    </location>
</feature>
<evidence type="ECO:0000313" key="9">
    <source>
        <dbReference type="Proteomes" id="UP000887568"/>
    </source>
</evidence>
<evidence type="ECO:0000256" key="3">
    <source>
        <dbReference type="ARBA" id="ARBA00022692"/>
    </source>
</evidence>
<reference evidence="8" key="1">
    <citation type="submission" date="2022-11" db="UniProtKB">
        <authorList>
            <consortium name="EnsemblMetazoa"/>
        </authorList>
    </citation>
    <scope>IDENTIFICATION</scope>
</reference>
<feature type="transmembrane region" description="Helical" evidence="6">
    <location>
        <begin position="185"/>
        <end position="209"/>
    </location>
</feature>
<sequence>MAESTDGQTLRLIERLQHVSTGNTSGDGKDTNDGESSNADGINIWQTAVSILGICAGLGFLAVDVLVVSTGWVGFLLFGLLYAALLYTSIILGRCWNMVRAKWGSERHPYGAIGQEAFGDWARGVVNILVAVACFNDGTVFLMGFTEMILTIGGPALEGTLCYWPPVFGVIICPFLWLATPKNFWLVLAGGFFAIILSVILVIMSIFVAGESMSRGTSDTTKGAHYEESDFLHLAEIAGTVFWLMGQHSVIPTLQQDMQQPQGFTKAIIIADLLTLFLALPMMLVLFIIFGNTLTNVTGTAIVFDLLPVDALKKVAALLILVNLAGGILLMNNPLFQYLEEVLNIPTDFSWKRVVLRSSVLLGQIFVTETLPQFTLLSSISGGFLTPILSFLVPCLCYLRLRKIYQEVPSKFSTLETVVCVIIIGATPCLIGAILFGTGTSIIRGETTFTVPCYVNATQARL</sequence>
<name>A0A914B8J9_PATMI</name>
<keyword evidence="3 6" id="KW-0812">Transmembrane</keyword>
<keyword evidence="2" id="KW-0813">Transport</keyword>